<evidence type="ECO:0000256" key="1">
    <source>
        <dbReference type="SAM" id="MobiDB-lite"/>
    </source>
</evidence>
<dbReference type="EMBL" id="BEZZ01209316">
    <property type="protein sequence ID" value="GCC46999.1"/>
    <property type="molecule type" value="Genomic_DNA"/>
</dbReference>
<name>A0A401TWI7_CHIPU</name>
<feature type="compositionally biased region" description="Basic and acidic residues" evidence="1">
    <location>
        <begin position="78"/>
        <end position="93"/>
    </location>
</feature>
<feature type="region of interest" description="Disordered" evidence="1">
    <location>
        <begin position="58"/>
        <end position="101"/>
    </location>
</feature>
<comment type="caution">
    <text evidence="2">The sequence shown here is derived from an EMBL/GenBank/DDBJ whole genome shotgun (WGS) entry which is preliminary data.</text>
</comment>
<reference evidence="2 3" key="1">
    <citation type="journal article" date="2018" name="Nat. Ecol. Evol.">
        <title>Shark genomes provide insights into elasmobranch evolution and the origin of vertebrates.</title>
        <authorList>
            <person name="Hara Y"/>
            <person name="Yamaguchi K"/>
            <person name="Onimaru K"/>
            <person name="Kadota M"/>
            <person name="Koyanagi M"/>
            <person name="Keeley SD"/>
            <person name="Tatsumi K"/>
            <person name="Tanaka K"/>
            <person name="Motone F"/>
            <person name="Kageyama Y"/>
            <person name="Nozu R"/>
            <person name="Adachi N"/>
            <person name="Nishimura O"/>
            <person name="Nakagawa R"/>
            <person name="Tanegashima C"/>
            <person name="Kiyatake I"/>
            <person name="Matsumoto R"/>
            <person name="Murakumo K"/>
            <person name="Nishida K"/>
            <person name="Terakita A"/>
            <person name="Kuratani S"/>
            <person name="Sato K"/>
            <person name="Hyodo S Kuraku.S."/>
        </authorList>
    </citation>
    <scope>NUCLEOTIDE SEQUENCE [LARGE SCALE GENOMIC DNA]</scope>
</reference>
<dbReference type="AlphaFoldDB" id="A0A401TWI7"/>
<proteinExistence type="predicted"/>
<gene>
    <name evidence="2" type="ORF">chiPu_0031423</name>
</gene>
<dbReference type="Proteomes" id="UP000287033">
    <property type="component" value="Unassembled WGS sequence"/>
</dbReference>
<evidence type="ECO:0000313" key="3">
    <source>
        <dbReference type="Proteomes" id="UP000287033"/>
    </source>
</evidence>
<accession>A0A401TWI7</accession>
<evidence type="ECO:0000313" key="2">
    <source>
        <dbReference type="EMBL" id="GCC46999.1"/>
    </source>
</evidence>
<protein>
    <submittedName>
        <fullName evidence="2">Uncharacterized protein</fullName>
    </submittedName>
</protein>
<organism evidence="2 3">
    <name type="scientific">Chiloscyllium punctatum</name>
    <name type="common">Brownbanded bambooshark</name>
    <name type="synonym">Hemiscyllium punctatum</name>
    <dbReference type="NCBI Taxonomy" id="137246"/>
    <lineage>
        <taxon>Eukaryota</taxon>
        <taxon>Metazoa</taxon>
        <taxon>Chordata</taxon>
        <taxon>Craniata</taxon>
        <taxon>Vertebrata</taxon>
        <taxon>Chondrichthyes</taxon>
        <taxon>Elasmobranchii</taxon>
        <taxon>Galeomorphii</taxon>
        <taxon>Galeoidea</taxon>
        <taxon>Orectolobiformes</taxon>
        <taxon>Hemiscylliidae</taxon>
        <taxon>Chiloscyllium</taxon>
    </lineage>
</organism>
<sequence>MPASMPRFNAATAALRSPRSRYQVPCPITETCGPLLPNFLVCTIASFCVAGVSPTRIEETRDRVCTPPDGVSPSSSRRRPESTTKEVGYEKRLRPQRRATT</sequence>
<keyword evidence="3" id="KW-1185">Reference proteome</keyword>